<name>A0ABP6ABT7_9ACTN</name>
<dbReference type="Pfam" id="PF00356">
    <property type="entry name" value="LacI"/>
    <property type="match status" value="1"/>
</dbReference>
<reference evidence="7" key="1">
    <citation type="journal article" date="2019" name="Int. J. Syst. Evol. Microbiol.">
        <title>The Global Catalogue of Microorganisms (GCM) 10K type strain sequencing project: providing services to taxonomists for standard genome sequencing and annotation.</title>
        <authorList>
            <consortium name="The Broad Institute Genomics Platform"/>
            <consortium name="The Broad Institute Genome Sequencing Center for Infectious Disease"/>
            <person name="Wu L."/>
            <person name="Ma J."/>
        </authorList>
    </citation>
    <scope>NUCLEOTIDE SEQUENCE [LARGE SCALE GENOMIC DNA]</scope>
    <source>
        <strain evidence="7">JCM 6924</strain>
    </source>
</reference>
<dbReference type="SUPFAM" id="SSF53822">
    <property type="entry name" value="Periplasmic binding protein-like I"/>
    <property type="match status" value="1"/>
</dbReference>
<evidence type="ECO:0000256" key="4">
    <source>
        <dbReference type="SAM" id="MobiDB-lite"/>
    </source>
</evidence>
<feature type="region of interest" description="Disordered" evidence="4">
    <location>
        <begin position="1"/>
        <end position="23"/>
    </location>
</feature>
<dbReference type="InterPro" id="IPR028082">
    <property type="entry name" value="Peripla_BP_I"/>
</dbReference>
<evidence type="ECO:0000313" key="6">
    <source>
        <dbReference type="EMBL" id="GAA2513994.1"/>
    </source>
</evidence>
<dbReference type="Pfam" id="PF13377">
    <property type="entry name" value="Peripla_BP_3"/>
    <property type="match status" value="1"/>
</dbReference>
<accession>A0ABP6ABT7</accession>
<evidence type="ECO:0000259" key="5">
    <source>
        <dbReference type="PROSITE" id="PS50932"/>
    </source>
</evidence>
<dbReference type="InterPro" id="IPR010982">
    <property type="entry name" value="Lambda_DNA-bd_dom_sf"/>
</dbReference>
<keyword evidence="3" id="KW-0804">Transcription</keyword>
<keyword evidence="2 6" id="KW-0238">DNA-binding</keyword>
<evidence type="ECO:0000256" key="2">
    <source>
        <dbReference type="ARBA" id="ARBA00023125"/>
    </source>
</evidence>
<protein>
    <submittedName>
        <fullName evidence="6">LacI family DNA-binding transcriptional regulator</fullName>
    </submittedName>
</protein>
<sequence length="359" mass="38495">MRRPEGHRRAWSHGRNSEGVDAIPARPARIQDVAAAAGVSVSTVSNVLNRPERVNARTAERVRVAVAELDYVPHPAAAGLRTGRTGAIGLVLPDVTNSFYARIARGAADAAYDHGHALVLCHSGDDPEREQGYFGMLAGQRAVGVVVVPLGADPGRLARLRERGIPLVLADRAMPDRDGCSASVDDIAGGRIAVQHLLDSGARDILVVNGERGIRQCADRYQGARQAVRSRREARLDQVVAERMTVAYGTDIARGLKDLPDGVFCTNDFLAAGLCRGLAERGVRVPEDVQVVGYGDLDIADFGATTLTTVRQPVEDLGRAAVEMLLDEIEARADHVHETRVFAPGLVLRDSTRPPGDRP</sequence>
<evidence type="ECO:0000256" key="3">
    <source>
        <dbReference type="ARBA" id="ARBA00023163"/>
    </source>
</evidence>
<dbReference type="Gene3D" id="3.40.50.2300">
    <property type="match status" value="2"/>
</dbReference>
<feature type="compositionally biased region" description="Basic residues" evidence="4">
    <location>
        <begin position="1"/>
        <end position="12"/>
    </location>
</feature>
<dbReference type="PANTHER" id="PTHR30146:SF109">
    <property type="entry name" value="HTH-TYPE TRANSCRIPTIONAL REGULATOR GALS"/>
    <property type="match status" value="1"/>
</dbReference>
<dbReference type="PROSITE" id="PS50932">
    <property type="entry name" value="HTH_LACI_2"/>
    <property type="match status" value="1"/>
</dbReference>
<dbReference type="InterPro" id="IPR046335">
    <property type="entry name" value="LacI/GalR-like_sensor"/>
</dbReference>
<comment type="caution">
    <text evidence="6">The sequence shown here is derived from an EMBL/GenBank/DDBJ whole genome shotgun (WGS) entry which is preliminary data.</text>
</comment>
<dbReference type="Proteomes" id="UP001501095">
    <property type="component" value="Unassembled WGS sequence"/>
</dbReference>
<keyword evidence="7" id="KW-1185">Reference proteome</keyword>
<dbReference type="SMART" id="SM00354">
    <property type="entry name" value="HTH_LACI"/>
    <property type="match status" value="1"/>
</dbReference>
<organism evidence="6 7">
    <name type="scientific">Streptomyces levis</name>
    <dbReference type="NCBI Taxonomy" id="285566"/>
    <lineage>
        <taxon>Bacteria</taxon>
        <taxon>Bacillati</taxon>
        <taxon>Actinomycetota</taxon>
        <taxon>Actinomycetes</taxon>
        <taxon>Kitasatosporales</taxon>
        <taxon>Streptomycetaceae</taxon>
        <taxon>Streptomyces</taxon>
    </lineage>
</organism>
<dbReference type="Gene3D" id="1.10.260.40">
    <property type="entry name" value="lambda repressor-like DNA-binding domains"/>
    <property type="match status" value="1"/>
</dbReference>
<dbReference type="CDD" id="cd01392">
    <property type="entry name" value="HTH_LacI"/>
    <property type="match status" value="1"/>
</dbReference>
<gene>
    <name evidence="6" type="ORF">GCM10010423_00650</name>
</gene>
<dbReference type="PROSITE" id="PS00356">
    <property type="entry name" value="HTH_LACI_1"/>
    <property type="match status" value="1"/>
</dbReference>
<dbReference type="PANTHER" id="PTHR30146">
    <property type="entry name" value="LACI-RELATED TRANSCRIPTIONAL REPRESSOR"/>
    <property type="match status" value="1"/>
</dbReference>
<keyword evidence="1" id="KW-0805">Transcription regulation</keyword>
<feature type="domain" description="HTH lacI-type" evidence="5">
    <location>
        <begin position="28"/>
        <end position="82"/>
    </location>
</feature>
<dbReference type="SUPFAM" id="SSF47413">
    <property type="entry name" value="lambda repressor-like DNA-binding domains"/>
    <property type="match status" value="1"/>
</dbReference>
<dbReference type="EMBL" id="BAAATM010000001">
    <property type="protein sequence ID" value="GAA2513994.1"/>
    <property type="molecule type" value="Genomic_DNA"/>
</dbReference>
<proteinExistence type="predicted"/>
<evidence type="ECO:0000313" key="7">
    <source>
        <dbReference type="Proteomes" id="UP001501095"/>
    </source>
</evidence>
<dbReference type="InterPro" id="IPR000843">
    <property type="entry name" value="HTH_LacI"/>
</dbReference>
<evidence type="ECO:0000256" key="1">
    <source>
        <dbReference type="ARBA" id="ARBA00023015"/>
    </source>
</evidence>
<dbReference type="GO" id="GO:0003677">
    <property type="term" value="F:DNA binding"/>
    <property type="evidence" value="ECO:0007669"/>
    <property type="project" value="UniProtKB-KW"/>
</dbReference>